<evidence type="ECO:0000313" key="3">
    <source>
        <dbReference type="Proteomes" id="UP000241769"/>
    </source>
</evidence>
<keyword evidence="1" id="KW-0732">Signal</keyword>
<organism evidence="2 3">
    <name type="scientific">Planoprotostelium fungivorum</name>
    <dbReference type="NCBI Taxonomy" id="1890364"/>
    <lineage>
        <taxon>Eukaryota</taxon>
        <taxon>Amoebozoa</taxon>
        <taxon>Evosea</taxon>
        <taxon>Variosea</taxon>
        <taxon>Cavosteliida</taxon>
        <taxon>Cavosteliaceae</taxon>
        <taxon>Planoprotostelium</taxon>
    </lineage>
</organism>
<name>A0A2P6NH44_9EUKA</name>
<dbReference type="AlphaFoldDB" id="A0A2P6NH44"/>
<dbReference type="Proteomes" id="UP000241769">
    <property type="component" value="Unassembled WGS sequence"/>
</dbReference>
<gene>
    <name evidence="2" type="ORF">PROFUN_09473</name>
</gene>
<dbReference type="EMBL" id="MDYQ01000086">
    <property type="protein sequence ID" value="PRP83261.1"/>
    <property type="molecule type" value="Genomic_DNA"/>
</dbReference>
<evidence type="ECO:0000313" key="2">
    <source>
        <dbReference type="EMBL" id="PRP83261.1"/>
    </source>
</evidence>
<feature type="signal peptide" evidence="1">
    <location>
        <begin position="1"/>
        <end position="17"/>
    </location>
</feature>
<comment type="caution">
    <text evidence="2">The sequence shown here is derived from an EMBL/GenBank/DDBJ whole genome shotgun (WGS) entry which is preliminary data.</text>
</comment>
<accession>A0A2P6NH44</accession>
<feature type="chain" id="PRO_5015186110" evidence="1">
    <location>
        <begin position="18"/>
        <end position="110"/>
    </location>
</feature>
<evidence type="ECO:0000256" key="1">
    <source>
        <dbReference type="SAM" id="SignalP"/>
    </source>
</evidence>
<dbReference type="InParanoid" id="A0A2P6NH44"/>
<reference evidence="2 3" key="1">
    <citation type="journal article" date="2018" name="Genome Biol. Evol.">
        <title>Multiple Roots of Fruiting Body Formation in Amoebozoa.</title>
        <authorList>
            <person name="Hillmann F."/>
            <person name="Forbes G."/>
            <person name="Novohradska S."/>
            <person name="Ferling I."/>
            <person name="Riege K."/>
            <person name="Groth M."/>
            <person name="Westermann M."/>
            <person name="Marz M."/>
            <person name="Spaller T."/>
            <person name="Winckler T."/>
            <person name="Schaap P."/>
            <person name="Glockner G."/>
        </authorList>
    </citation>
    <scope>NUCLEOTIDE SEQUENCE [LARGE SCALE GENOMIC DNA]</scope>
    <source>
        <strain evidence="2 3">Jena</strain>
    </source>
</reference>
<proteinExistence type="predicted"/>
<keyword evidence="3" id="KW-1185">Reference proteome</keyword>
<protein>
    <submittedName>
        <fullName evidence="2">Uncharacterized protein</fullName>
    </submittedName>
</protein>
<sequence length="110" mass="11788">MILLRLVSVGLLLECLALMARQSSLMLAVPEYKSTSQTPSNVPTQPLTGTSGGKGYLMTTNINATQPKEWYLSLAFGSQGPITIADVHTSTSVILQLNVVLLLVLFALIL</sequence>